<name>A0A2P2EEE3_9PROT</name>
<organism evidence="2 3">
    <name type="scientific">Candidatus Phycosocius bacilliformis</name>
    <dbReference type="NCBI Taxonomy" id="1445552"/>
    <lineage>
        <taxon>Bacteria</taxon>
        <taxon>Pseudomonadati</taxon>
        <taxon>Pseudomonadota</taxon>
        <taxon>Alphaproteobacteria</taxon>
        <taxon>Caulobacterales</taxon>
        <taxon>Caulobacterales incertae sedis</taxon>
        <taxon>Candidatus Phycosocius</taxon>
    </lineage>
</organism>
<comment type="caution">
    <text evidence="2">The sequence shown here is derived from an EMBL/GenBank/DDBJ whole genome shotgun (WGS) entry which is preliminary data.</text>
</comment>
<evidence type="ECO:0000256" key="1">
    <source>
        <dbReference type="SAM" id="Phobius"/>
    </source>
</evidence>
<keyword evidence="1" id="KW-1133">Transmembrane helix</keyword>
<feature type="transmembrane region" description="Helical" evidence="1">
    <location>
        <begin position="20"/>
        <end position="39"/>
    </location>
</feature>
<protein>
    <recommendedName>
        <fullName evidence="4">5-bromo-4-chloroindolyl phosphate hydrolysis protein</fullName>
    </recommendedName>
</protein>
<reference evidence="2" key="1">
    <citation type="journal article" date="2018" name="Genome Announc.">
        <title>Draft Genome Sequence of "Candidatus Phycosocius bacilliformis," an Alphaproteobacterial Ectosymbiont of the Hydrocarbon-Producing Green Alga Botryococcus braunii.</title>
        <authorList>
            <person name="Tanabe Y."/>
            <person name="Yamaguchi H."/>
            <person name="Watanabe M.M."/>
        </authorList>
    </citation>
    <scope>NUCLEOTIDE SEQUENCE [LARGE SCALE GENOMIC DNA]</scope>
    <source>
        <strain evidence="2">BOTRYCO-2</strain>
    </source>
</reference>
<evidence type="ECO:0008006" key="4">
    <source>
        <dbReference type="Google" id="ProtNLM"/>
    </source>
</evidence>
<dbReference type="RefSeq" id="WP_108986299.1">
    <property type="nucleotide sequence ID" value="NZ_BFBR01000014.1"/>
</dbReference>
<dbReference type="EMBL" id="BFBR01000014">
    <property type="protein sequence ID" value="GBF59415.1"/>
    <property type="molecule type" value="Genomic_DNA"/>
</dbReference>
<accession>A0A2P2EEE3</accession>
<evidence type="ECO:0000313" key="2">
    <source>
        <dbReference type="EMBL" id="GBF59415.1"/>
    </source>
</evidence>
<dbReference type="OrthoDB" id="9782052at2"/>
<feature type="transmembrane region" description="Helical" evidence="1">
    <location>
        <begin position="45"/>
        <end position="63"/>
    </location>
</feature>
<evidence type="ECO:0000313" key="3">
    <source>
        <dbReference type="Proteomes" id="UP000245086"/>
    </source>
</evidence>
<keyword evidence="1" id="KW-0812">Transmembrane</keyword>
<sequence>MIEPRQSNKSGKKSAKSGSWWTVLGALALSLALGAGLLFELRLGPVVAAILALTFYGFLTILVPRMLAGRSDPTPVDTAPALAEDDTDPHHSLLVEAHHHLQSLRQAVPELPLPVAETVQALARHGLTILDAVAVHPNKIHPILRFFTYYLPATADLVADRLALADHAGPARLTEIDETLTRLREAFNSFEEAVLRPDLEAVDLDMELLDRALKDDQNSR</sequence>
<dbReference type="Proteomes" id="UP000245086">
    <property type="component" value="Unassembled WGS sequence"/>
</dbReference>
<keyword evidence="3" id="KW-1185">Reference proteome</keyword>
<dbReference type="InterPro" id="IPR018770">
    <property type="entry name" value="ChloroindolylP_hydrolase"/>
</dbReference>
<proteinExistence type="predicted"/>
<dbReference type="Pfam" id="PF10112">
    <property type="entry name" value="Halogen_Hydrol"/>
    <property type="match status" value="1"/>
</dbReference>
<keyword evidence="1" id="KW-0472">Membrane</keyword>
<gene>
    <name evidence="2" type="ORF">PbB2_03115</name>
</gene>
<dbReference type="AlphaFoldDB" id="A0A2P2EEE3"/>